<name>A0A1G8LL37_9CLOT</name>
<sequence>MDYIFCNISWMKYYNGITREDQPRHAGHLIKDPSDVFEKDNFRDFNGNCYGYVRTGGDILLDKHFRSVSQGTKELQGVTVVFTAALNEEESRIVGWYENATVYREMVSLPLYEEDYLYFNFKAKATDCTLLPEEQRTFSIKRSKSSTPQKGASKSNIWYAKSEYGRTEFIPKVHSCIRDYDGPKVAISILENLKDALPMENLSLVSYEDFLKTADDHYEDEHYKEAVLYYQAALLKEATYEAGFGLANAYCQLNAFSETIRIAEDLLATYGESRELIELLYVASDVILEKEKAPRYFRRLNELEGTPLSDREYYDYLNEVTDLFRSYGQYLQ</sequence>
<organism evidence="1 2">
    <name type="scientific">Proteiniclasticum ruminis</name>
    <dbReference type="NCBI Taxonomy" id="398199"/>
    <lineage>
        <taxon>Bacteria</taxon>
        <taxon>Bacillati</taxon>
        <taxon>Bacillota</taxon>
        <taxon>Clostridia</taxon>
        <taxon>Eubacteriales</taxon>
        <taxon>Clostridiaceae</taxon>
        <taxon>Proteiniclasticum</taxon>
    </lineage>
</organism>
<proteinExistence type="predicted"/>
<protein>
    <recommendedName>
        <fullName evidence="3">Tetratricopeptide repeat protein</fullName>
    </recommendedName>
</protein>
<dbReference type="Proteomes" id="UP000183255">
    <property type="component" value="Unassembled WGS sequence"/>
</dbReference>
<dbReference type="EMBL" id="FNDZ01000003">
    <property type="protein sequence ID" value="SDI56353.1"/>
    <property type="molecule type" value="Genomic_DNA"/>
</dbReference>
<evidence type="ECO:0008006" key="3">
    <source>
        <dbReference type="Google" id="ProtNLM"/>
    </source>
</evidence>
<dbReference type="AlphaFoldDB" id="A0A1G8LL37"/>
<gene>
    <name evidence="1" type="ORF">SAMN05421804_103111</name>
</gene>
<evidence type="ECO:0000313" key="2">
    <source>
        <dbReference type="Proteomes" id="UP000183255"/>
    </source>
</evidence>
<reference evidence="1 2" key="1">
    <citation type="submission" date="2016-10" db="EMBL/GenBank/DDBJ databases">
        <authorList>
            <person name="de Groot N.N."/>
        </authorList>
    </citation>
    <scope>NUCLEOTIDE SEQUENCE [LARGE SCALE GENOMIC DNA]</scope>
    <source>
        <strain evidence="1 2">CGMCC 1.5058</strain>
    </source>
</reference>
<accession>A0A1G8LL37</accession>
<evidence type="ECO:0000313" key="1">
    <source>
        <dbReference type="EMBL" id="SDI56353.1"/>
    </source>
</evidence>